<sequence>MARASGAAPVASTNQVVRAATGRASAVWESSYTELTSFKIAINRIQAPYEETGV</sequence>
<protein>
    <submittedName>
        <fullName evidence="1">Uncharacterized protein</fullName>
    </submittedName>
</protein>
<comment type="caution">
    <text evidence="1">The sequence shown here is derived from an EMBL/GenBank/DDBJ whole genome shotgun (WGS) entry which is preliminary data.</text>
</comment>
<gene>
    <name evidence="1" type="ORF">GCM10022278_40010</name>
</gene>
<keyword evidence="2" id="KW-1185">Reference proteome</keyword>
<dbReference type="EMBL" id="BAABBO010000024">
    <property type="protein sequence ID" value="GAA3979502.1"/>
    <property type="molecule type" value="Genomic_DNA"/>
</dbReference>
<organism evidence="1 2">
    <name type="scientific">Allohahella marinimesophila</name>
    <dbReference type="NCBI Taxonomy" id="1054972"/>
    <lineage>
        <taxon>Bacteria</taxon>
        <taxon>Pseudomonadati</taxon>
        <taxon>Pseudomonadota</taxon>
        <taxon>Gammaproteobacteria</taxon>
        <taxon>Oceanospirillales</taxon>
        <taxon>Hahellaceae</taxon>
        <taxon>Allohahella</taxon>
    </lineage>
</organism>
<evidence type="ECO:0000313" key="2">
    <source>
        <dbReference type="Proteomes" id="UP001501337"/>
    </source>
</evidence>
<proteinExistence type="predicted"/>
<dbReference type="Proteomes" id="UP001501337">
    <property type="component" value="Unassembled WGS sequence"/>
</dbReference>
<name>A0ABP7QBH5_9GAMM</name>
<evidence type="ECO:0000313" key="1">
    <source>
        <dbReference type="EMBL" id="GAA3979502.1"/>
    </source>
</evidence>
<accession>A0ABP7QBH5</accession>
<reference evidence="2" key="1">
    <citation type="journal article" date="2019" name="Int. J. Syst. Evol. Microbiol.">
        <title>The Global Catalogue of Microorganisms (GCM) 10K type strain sequencing project: providing services to taxonomists for standard genome sequencing and annotation.</title>
        <authorList>
            <consortium name="The Broad Institute Genomics Platform"/>
            <consortium name="The Broad Institute Genome Sequencing Center for Infectious Disease"/>
            <person name="Wu L."/>
            <person name="Ma J."/>
        </authorList>
    </citation>
    <scope>NUCLEOTIDE SEQUENCE [LARGE SCALE GENOMIC DNA]</scope>
    <source>
        <strain evidence="2">JCM 17555</strain>
    </source>
</reference>